<evidence type="ECO:0000256" key="1">
    <source>
        <dbReference type="SAM" id="MobiDB-lite"/>
    </source>
</evidence>
<dbReference type="PROSITE" id="PS00636">
    <property type="entry name" value="DNAJ_1"/>
    <property type="match status" value="1"/>
</dbReference>
<dbReference type="PRINTS" id="PR00625">
    <property type="entry name" value="JDOMAIN"/>
</dbReference>
<protein>
    <recommendedName>
        <fullName evidence="2">J domain-containing protein</fullName>
    </recommendedName>
</protein>
<dbReference type="SMART" id="SM00271">
    <property type="entry name" value="DnaJ"/>
    <property type="match status" value="1"/>
</dbReference>
<name>A0A1L0CJ30_9ASCO</name>
<dbReference type="InterPro" id="IPR052814">
    <property type="entry name" value="Peroxisomal_DnaJ"/>
</dbReference>
<dbReference type="CDD" id="cd06257">
    <property type="entry name" value="DnaJ"/>
    <property type="match status" value="1"/>
</dbReference>
<dbReference type="Pfam" id="PF14308">
    <property type="entry name" value="DnaJ-X"/>
    <property type="match status" value="1"/>
</dbReference>
<feature type="compositionally biased region" description="Basic and acidic residues" evidence="1">
    <location>
        <begin position="523"/>
        <end position="534"/>
    </location>
</feature>
<proteinExistence type="predicted"/>
<organism evidence="3 4">
    <name type="scientific">Hanseniaspora guilliermondii</name>
    <dbReference type="NCBI Taxonomy" id="56406"/>
    <lineage>
        <taxon>Eukaryota</taxon>
        <taxon>Fungi</taxon>
        <taxon>Dikarya</taxon>
        <taxon>Ascomycota</taxon>
        <taxon>Saccharomycotina</taxon>
        <taxon>Saccharomycetes</taxon>
        <taxon>Saccharomycodales</taxon>
        <taxon>Saccharomycodaceae</taxon>
        <taxon>Hanseniaspora</taxon>
    </lineage>
</organism>
<sequence length="646" mass="75081">MSVKDTYYYDILEISPNANLKEIRKAYKIQSIKTHPDKNRENAEEAILKFQLVSEAYQVLSDESLRLKYDQIGREAMKSTKGNADFENATDLFSTIFGSDQFFSYIGELNLFKTVQESESLINKQEELTSLEKQLKEAEEDEQQWWEFKSFTKEKLKSLKALLDYDRTTLTNFDRLLKTDMKNTLVNNEKEFLAKYCSYFLNDFYRFLKGNENYKKVKKAIENEESEEDIMLSLLTLIDSLQPVIQEKISLIDECMTAYKEEEDRSELLYNELKTKAETGESIKFSSEITKASHKEHKDDLKKLMDQVNNSNLQIIKCIEIFYKNIGREMNTTRPQQKNIKVTKSPYLAKGEKNTTDSGSALALVNGEGHVSIDKTQPYICQIQDKYAQLKANLDAENDKFVRKQKKEEEDTVKTLKEALIEKLSVLTESANDEACIASFKSKIQIEADDLKMESFGVQLLHAIGKVYTSKAKIYMHSHDYWRIGGWSGLFKEKFNFVKDTVEMISVGLDARAMQSEMELAKERFERQNKKDTDKPDDELADDIPPPTEEELREMENLMMGKALSAAWYGSRYEIISKLKQVCDAVLYDESISKEKQYLRAQALYYVGKIFKTTERSQKEQEEAQIYEEMFMASRNKTAKDFKNKK</sequence>
<dbReference type="EMBL" id="FQNF01000006">
    <property type="protein sequence ID" value="SGZ38353.1"/>
    <property type="molecule type" value="Genomic_DNA"/>
</dbReference>
<dbReference type="Proteomes" id="UP000183365">
    <property type="component" value="Unassembled WGS sequence"/>
</dbReference>
<dbReference type="Pfam" id="PF00226">
    <property type="entry name" value="DnaJ"/>
    <property type="match status" value="1"/>
</dbReference>
<reference evidence="4" key="1">
    <citation type="submission" date="2016-11" db="EMBL/GenBank/DDBJ databases">
        <authorList>
            <person name="Guldener U."/>
        </authorList>
    </citation>
    <scope>NUCLEOTIDE SEQUENCE [LARGE SCALE GENOMIC DNA]</scope>
</reference>
<dbReference type="InterPro" id="IPR001623">
    <property type="entry name" value="DnaJ_domain"/>
</dbReference>
<dbReference type="InterPro" id="IPR026894">
    <property type="entry name" value="DnaJ_X"/>
</dbReference>
<dbReference type="GO" id="GO:0016558">
    <property type="term" value="P:protein import into peroxisome matrix"/>
    <property type="evidence" value="ECO:0007669"/>
    <property type="project" value="TreeGrafter"/>
</dbReference>
<dbReference type="GO" id="GO:0005829">
    <property type="term" value="C:cytosol"/>
    <property type="evidence" value="ECO:0007669"/>
    <property type="project" value="TreeGrafter"/>
</dbReference>
<keyword evidence="4" id="KW-1185">Reference proteome</keyword>
<dbReference type="AlphaFoldDB" id="A0A1L0CJ30"/>
<feature type="region of interest" description="Disordered" evidence="1">
    <location>
        <begin position="523"/>
        <end position="546"/>
    </location>
</feature>
<feature type="domain" description="J" evidence="2">
    <location>
        <begin position="7"/>
        <end position="73"/>
    </location>
</feature>
<dbReference type="PANTHER" id="PTHR45006">
    <property type="entry name" value="DNAJ-LIKE PROTEIN 1"/>
    <property type="match status" value="1"/>
</dbReference>
<accession>A0A1L0CJ30</accession>
<dbReference type="InterPro" id="IPR018253">
    <property type="entry name" value="DnaJ_domain_CS"/>
</dbReference>
<dbReference type="PROSITE" id="PS50076">
    <property type="entry name" value="DNAJ_2"/>
    <property type="match status" value="1"/>
</dbReference>
<evidence type="ECO:0000259" key="2">
    <source>
        <dbReference type="PROSITE" id="PS50076"/>
    </source>
</evidence>
<feature type="compositionally biased region" description="Acidic residues" evidence="1">
    <location>
        <begin position="535"/>
        <end position="546"/>
    </location>
</feature>
<evidence type="ECO:0000313" key="3">
    <source>
        <dbReference type="EMBL" id="SGZ38353.1"/>
    </source>
</evidence>
<dbReference type="SUPFAM" id="SSF46565">
    <property type="entry name" value="Chaperone J-domain"/>
    <property type="match status" value="1"/>
</dbReference>
<dbReference type="VEuPathDB" id="FungiDB:HGUI_00553"/>
<dbReference type="Gene3D" id="1.10.287.110">
    <property type="entry name" value="DnaJ domain"/>
    <property type="match status" value="1"/>
</dbReference>
<dbReference type="InterPro" id="IPR036869">
    <property type="entry name" value="J_dom_sf"/>
</dbReference>
<dbReference type="OrthoDB" id="552049at2759"/>
<dbReference type="PANTHER" id="PTHR45006:SF1">
    <property type="entry name" value="DNAJ-LIKE PROTEIN 1"/>
    <property type="match status" value="1"/>
</dbReference>
<gene>
    <name evidence="3" type="ORF">HGUI_00553</name>
</gene>
<evidence type="ECO:0000313" key="4">
    <source>
        <dbReference type="Proteomes" id="UP000183365"/>
    </source>
</evidence>